<proteinExistence type="inferred from homology"/>
<evidence type="ECO:0000256" key="4">
    <source>
        <dbReference type="ARBA" id="ARBA00022825"/>
    </source>
</evidence>
<keyword evidence="9" id="KW-0812">Transmembrane</keyword>
<dbReference type="GO" id="GO:0004252">
    <property type="term" value="F:serine-type endopeptidase activity"/>
    <property type="evidence" value="ECO:0007669"/>
    <property type="project" value="UniProtKB-UniRule"/>
</dbReference>
<feature type="signal peptide" evidence="10">
    <location>
        <begin position="1"/>
        <end position="31"/>
    </location>
</feature>
<dbReference type="InterPro" id="IPR000209">
    <property type="entry name" value="Peptidase_S8/S53_dom"/>
</dbReference>
<feature type="region of interest" description="Disordered" evidence="8">
    <location>
        <begin position="377"/>
        <end position="397"/>
    </location>
</feature>
<dbReference type="PANTHER" id="PTHR43806:SF11">
    <property type="entry name" value="CEREVISIN-RELATED"/>
    <property type="match status" value="1"/>
</dbReference>
<evidence type="ECO:0000259" key="11">
    <source>
        <dbReference type="Pfam" id="PF00082"/>
    </source>
</evidence>
<evidence type="ECO:0000256" key="2">
    <source>
        <dbReference type="ARBA" id="ARBA00022670"/>
    </source>
</evidence>
<dbReference type="EC" id="3.4.21.62" evidence="12"/>
<name>A0A087DES7_9BIFI</name>
<evidence type="ECO:0000256" key="7">
    <source>
        <dbReference type="RuleBase" id="RU003355"/>
    </source>
</evidence>
<feature type="region of interest" description="Disordered" evidence="8">
    <location>
        <begin position="661"/>
        <end position="693"/>
    </location>
</feature>
<dbReference type="EMBL" id="JGZN01000003">
    <property type="protein sequence ID" value="KFI94027.1"/>
    <property type="molecule type" value="Genomic_DNA"/>
</dbReference>
<evidence type="ECO:0000256" key="10">
    <source>
        <dbReference type="SAM" id="SignalP"/>
    </source>
</evidence>
<dbReference type="RefSeq" id="WP_051917236.1">
    <property type="nucleotide sequence ID" value="NZ_JDUT01000002.1"/>
</dbReference>
<dbReference type="InterPro" id="IPR023827">
    <property type="entry name" value="Peptidase_S8_Asp-AS"/>
</dbReference>
<evidence type="ECO:0000256" key="6">
    <source>
        <dbReference type="PROSITE-ProRule" id="PRU01240"/>
    </source>
</evidence>
<evidence type="ECO:0000256" key="8">
    <source>
        <dbReference type="SAM" id="MobiDB-lite"/>
    </source>
</evidence>
<dbReference type="InterPro" id="IPR015500">
    <property type="entry name" value="Peptidase_S8_subtilisin-rel"/>
</dbReference>
<evidence type="ECO:0000313" key="13">
    <source>
        <dbReference type="Proteomes" id="UP000029066"/>
    </source>
</evidence>
<keyword evidence="3 6" id="KW-0378">Hydrolase</keyword>
<dbReference type="InterPro" id="IPR036852">
    <property type="entry name" value="Peptidase_S8/S53_dom_sf"/>
</dbReference>
<feature type="active site" description="Charge relay system" evidence="5 6">
    <location>
        <position position="486"/>
    </location>
</feature>
<evidence type="ECO:0000256" key="5">
    <source>
        <dbReference type="PIRSR" id="PIRSR615500-1"/>
    </source>
</evidence>
<organism evidence="12 13">
    <name type="scientific">Bifidobacterium saguini DSM 23967</name>
    <dbReference type="NCBI Taxonomy" id="1437607"/>
    <lineage>
        <taxon>Bacteria</taxon>
        <taxon>Bacillati</taxon>
        <taxon>Actinomycetota</taxon>
        <taxon>Actinomycetes</taxon>
        <taxon>Bifidobacteriales</taxon>
        <taxon>Bifidobacteriaceae</taxon>
        <taxon>Bifidobacterium</taxon>
    </lineage>
</organism>
<sequence>MTTLRNAAACGISIALAAGLCLAGLASSAQAETASTVVSPAAQEDGVRNYVLNLPENTSANQLAAVVNAAEQLGAKPLMQYPQLHAVFVQAQAKDFAQQVAAASQKAGVTLDSVGATRTAVVTGQEDLFGGDSSNDSSGADTSADVSAQSEAKLENEESQSYKTAKNSAQSKDADASDTDSTNANGPTASSESDPDVTEDKAWGVIATGASQALPVIEHNVKLAKTVVGILDSGVDDTHPDIAPNFDAADSANCNVNGIPDNSYGAWRPTSNAHGTHTAGTVAAAHNGIGVDGVDPQATIAAVKTGNDDGLLYPEYVTCAMVWAADHHFAATNNSYSVDPWLYWVPSDPTQTAGYEIIRRAVAYATSQNVVTVVAAGNENSDLDHPTTDSESPYDGTAIPDRDVSNGVQLPSMLPGTVIVSSSRKASVTNPGAGMFPLTRPDDPYGSNYGKKTITVNAPGDRIYSTTPVTPVDWNKASYDTFSGTSMATPHATGVVALIRGIHPDFTAAQTVELLKKQAGYDYDLIAPPTDGAEFRGAGLVNAYAAVTKDQPQPKVQSVEYSTDGGNTWTAFADGTRLTGTVEVRATVGGSVSAVTLSSGDTKAQGTAEAGEPVTVTLKLDYSKLAKDADSELSIAADGLNSAPDADDDISQSVHFVAAAADKGNSGNKPSAGTGDANKDHANTAKPSAKKPGMPLTGSDIAAIAAAVAVLVVAGGVVLAVRRRA</sequence>
<keyword evidence="4 6" id="KW-0720">Serine protease</keyword>
<feature type="region of interest" description="Disordered" evidence="8">
    <location>
        <begin position="126"/>
        <end position="198"/>
    </location>
</feature>
<dbReference type="Proteomes" id="UP000029066">
    <property type="component" value="Unassembled WGS sequence"/>
</dbReference>
<keyword evidence="9" id="KW-0472">Membrane</keyword>
<keyword evidence="10" id="KW-0732">Signal</keyword>
<dbReference type="GO" id="GO:0006508">
    <property type="term" value="P:proteolysis"/>
    <property type="evidence" value="ECO:0007669"/>
    <property type="project" value="UniProtKB-KW"/>
</dbReference>
<keyword evidence="9" id="KW-1133">Transmembrane helix</keyword>
<keyword evidence="2 6" id="KW-0645">Protease</keyword>
<feature type="compositionally biased region" description="Low complexity" evidence="8">
    <location>
        <begin position="130"/>
        <end position="145"/>
    </location>
</feature>
<dbReference type="PROSITE" id="PS00138">
    <property type="entry name" value="SUBTILASE_SER"/>
    <property type="match status" value="1"/>
</dbReference>
<dbReference type="Pfam" id="PF00082">
    <property type="entry name" value="Peptidase_S8"/>
    <property type="match status" value="1"/>
</dbReference>
<feature type="active site" description="Charge relay system" evidence="5 6">
    <location>
        <position position="232"/>
    </location>
</feature>
<comment type="similarity">
    <text evidence="1 6 7">Belongs to the peptidase S8 family.</text>
</comment>
<dbReference type="InterPro" id="IPR050131">
    <property type="entry name" value="Peptidase_S8_subtilisin-like"/>
</dbReference>
<evidence type="ECO:0000256" key="1">
    <source>
        <dbReference type="ARBA" id="ARBA00011073"/>
    </source>
</evidence>
<reference evidence="12 13" key="1">
    <citation type="submission" date="2014-03" db="EMBL/GenBank/DDBJ databases">
        <title>Genomics of Bifidobacteria.</title>
        <authorList>
            <person name="Ventura M."/>
            <person name="Milani C."/>
            <person name="Lugli G.A."/>
        </authorList>
    </citation>
    <scope>NUCLEOTIDE SEQUENCE [LARGE SCALE GENOMIC DNA]</scope>
    <source>
        <strain evidence="12 13">DSM 23967</strain>
    </source>
</reference>
<dbReference type="PRINTS" id="PR00723">
    <property type="entry name" value="SUBTILISIN"/>
</dbReference>
<evidence type="ECO:0000256" key="9">
    <source>
        <dbReference type="SAM" id="Phobius"/>
    </source>
</evidence>
<dbReference type="AlphaFoldDB" id="A0A087DES7"/>
<accession>A0A087DES7</accession>
<feature type="active site" description="Charge relay system" evidence="5 6">
    <location>
        <position position="274"/>
    </location>
</feature>
<dbReference type="PROSITE" id="PS00136">
    <property type="entry name" value="SUBTILASE_ASP"/>
    <property type="match status" value="1"/>
</dbReference>
<feature type="transmembrane region" description="Helical" evidence="9">
    <location>
        <begin position="701"/>
        <end position="721"/>
    </location>
</feature>
<comment type="caution">
    <text evidence="12">The sequence shown here is derived from an EMBL/GenBank/DDBJ whole genome shotgun (WGS) entry which is preliminary data.</text>
</comment>
<evidence type="ECO:0000256" key="3">
    <source>
        <dbReference type="ARBA" id="ARBA00022801"/>
    </source>
</evidence>
<feature type="chain" id="PRO_5001820140" evidence="10">
    <location>
        <begin position="32"/>
        <end position="725"/>
    </location>
</feature>
<dbReference type="OrthoDB" id="9813435at2"/>
<dbReference type="InterPro" id="IPR023828">
    <property type="entry name" value="Peptidase_S8_Ser-AS"/>
</dbReference>
<dbReference type="SUPFAM" id="SSF52743">
    <property type="entry name" value="Subtilisin-like"/>
    <property type="match status" value="1"/>
</dbReference>
<dbReference type="Gene3D" id="3.40.50.200">
    <property type="entry name" value="Peptidase S8/S53 domain"/>
    <property type="match status" value="1"/>
</dbReference>
<feature type="domain" description="Peptidase S8/S53" evidence="11">
    <location>
        <begin position="225"/>
        <end position="519"/>
    </location>
</feature>
<dbReference type="PROSITE" id="PS51892">
    <property type="entry name" value="SUBTILASE"/>
    <property type="match status" value="1"/>
</dbReference>
<dbReference type="PANTHER" id="PTHR43806">
    <property type="entry name" value="PEPTIDASE S8"/>
    <property type="match status" value="1"/>
</dbReference>
<dbReference type="STRING" id="1437607.BISA_0062"/>
<gene>
    <name evidence="12" type="ORF">BISA_0062</name>
</gene>
<protein>
    <submittedName>
        <fullName evidence="12">Peptidase, S8/S53 family</fullName>
        <ecNumber evidence="12">3.4.21.62</ecNumber>
    </submittedName>
</protein>
<evidence type="ECO:0000313" key="12">
    <source>
        <dbReference type="EMBL" id="KFI94027.1"/>
    </source>
</evidence>